<dbReference type="AlphaFoldDB" id="A0A1I7SA12"/>
<protein>
    <submittedName>
        <fullName evidence="2">(pine wood nematode) hypothetical protein</fullName>
    </submittedName>
</protein>
<dbReference type="Proteomes" id="UP000659654">
    <property type="component" value="Unassembled WGS sequence"/>
</dbReference>
<dbReference type="PANTHER" id="PTHR31128">
    <property type="entry name" value="PROTEIN CBR-CLEC-135-RELATED"/>
    <property type="match status" value="1"/>
</dbReference>
<name>A0A1I7SA12_BURXY</name>
<sequence length="212" mass="24481">MSKDSDPSTITPPSYSVVENRDGQLVNASLKVVWPKRPARGRHSIHGYMRRRNKAKAERPKSQVRKAAEIKSESDWTFSGDEDESEINIPIAPEVASKFIGIQRASRTASFLRPTQLVLYYRRPEACHRITDIPLSYPLMCAYMSSGGKIYHYDIKKTRNRDGMKMWQVRSKEKDLPEQPAFCSLDALLRYYQTYTIMFRDNGQVESFPVPR</sequence>
<reference evidence="2" key="2">
    <citation type="submission" date="2020-09" db="EMBL/GenBank/DDBJ databases">
        <authorList>
            <person name="Kikuchi T."/>
        </authorList>
    </citation>
    <scope>NUCLEOTIDE SEQUENCE</scope>
    <source>
        <strain evidence="2">Ka4C1</strain>
    </source>
</reference>
<keyword evidence="4" id="KW-1185">Reference proteome</keyword>
<dbReference type="EMBL" id="CAJFCV020000005">
    <property type="protein sequence ID" value="CAG9126070.1"/>
    <property type="molecule type" value="Genomic_DNA"/>
</dbReference>
<dbReference type="EMBL" id="CAJFDI010000005">
    <property type="protein sequence ID" value="CAD5232913.1"/>
    <property type="molecule type" value="Genomic_DNA"/>
</dbReference>
<feature type="region of interest" description="Disordered" evidence="1">
    <location>
        <begin position="43"/>
        <end position="62"/>
    </location>
</feature>
<reference evidence="5" key="1">
    <citation type="submission" date="2016-11" db="UniProtKB">
        <authorList>
            <consortium name="WormBaseParasite"/>
        </authorList>
    </citation>
    <scope>IDENTIFICATION</scope>
</reference>
<proteinExistence type="predicted"/>
<evidence type="ECO:0000313" key="3">
    <source>
        <dbReference type="Proteomes" id="UP000095284"/>
    </source>
</evidence>
<evidence type="ECO:0000313" key="2">
    <source>
        <dbReference type="EMBL" id="CAD5232913.1"/>
    </source>
</evidence>
<dbReference type="Proteomes" id="UP000582659">
    <property type="component" value="Unassembled WGS sequence"/>
</dbReference>
<evidence type="ECO:0000313" key="4">
    <source>
        <dbReference type="Proteomes" id="UP000659654"/>
    </source>
</evidence>
<organism evidence="3 5">
    <name type="scientific">Bursaphelenchus xylophilus</name>
    <name type="common">Pinewood nematode worm</name>
    <name type="synonym">Aphelenchoides xylophilus</name>
    <dbReference type="NCBI Taxonomy" id="6326"/>
    <lineage>
        <taxon>Eukaryota</taxon>
        <taxon>Metazoa</taxon>
        <taxon>Ecdysozoa</taxon>
        <taxon>Nematoda</taxon>
        <taxon>Chromadorea</taxon>
        <taxon>Rhabditida</taxon>
        <taxon>Tylenchina</taxon>
        <taxon>Tylenchomorpha</taxon>
        <taxon>Aphelenchoidea</taxon>
        <taxon>Aphelenchoididae</taxon>
        <taxon>Bursaphelenchus</taxon>
    </lineage>
</organism>
<dbReference type="Proteomes" id="UP000095284">
    <property type="component" value="Unplaced"/>
</dbReference>
<evidence type="ECO:0000313" key="5">
    <source>
        <dbReference type="WBParaSite" id="BXY_0985900.1"/>
    </source>
</evidence>
<dbReference type="eggNOG" id="ENOG502T1QT">
    <property type="taxonomic scope" value="Eukaryota"/>
</dbReference>
<dbReference type="OrthoDB" id="5809669at2759"/>
<evidence type="ECO:0000256" key="1">
    <source>
        <dbReference type="SAM" id="MobiDB-lite"/>
    </source>
</evidence>
<accession>A0A1I7SA12</accession>
<feature type="compositionally biased region" description="Basic residues" evidence="1">
    <location>
        <begin position="43"/>
        <end position="54"/>
    </location>
</feature>
<gene>
    <name evidence="2" type="ORF">BXYJ_LOCUS13004</name>
</gene>
<dbReference type="WBParaSite" id="BXY_0985900.1">
    <property type="protein sequence ID" value="BXY_0985900.1"/>
    <property type="gene ID" value="BXY_0985900"/>
</dbReference>